<dbReference type="RefSeq" id="WP_125697858.1">
    <property type="nucleotide sequence ID" value="NZ_JBHTOG010000043.1"/>
</dbReference>
<evidence type="ECO:0000313" key="8">
    <source>
        <dbReference type="Proteomes" id="UP001597192"/>
    </source>
</evidence>
<name>A0ABW4CQZ1_9LACO</name>
<protein>
    <submittedName>
        <fullName evidence="7">Polysaccharide biosynthesis protein</fullName>
    </submittedName>
</protein>
<evidence type="ECO:0000256" key="5">
    <source>
        <dbReference type="ARBA" id="ARBA00023136"/>
    </source>
</evidence>
<keyword evidence="4 6" id="KW-1133">Transmembrane helix</keyword>
<keyword evidence="3 6" id="KW-0812">Transmembrane</keyword>
<evidence type="ECO:0000256" key="6">
    <source>
        <dbReference type="SAM" id="Phobius"/>
    </source>
</evidence>
<feature type="transmembrane region" description="Helical" evidence="6">
    <location>
        <begin position="386"/>
        <end position="403"/>
    </location>
</feature>
<dbReference type="EMBL" id="JBHTOG010000043">
    <property type="protein sequence ID" value="MFD1432649.1"/>
    <property type="molecule type" value="Genomic_DNA"/>
</dbReference>
<accession>A0ABW4CQZ1</accession>
<feature type="transmembrane region" description="Helical" evidence="6">
    <location>
        <begin position="415"/>
        <end position="435"/>
    </location>
</feature>
<feature type="transmembrane region" description="Helical" evidence="6">
    <location>
        <begin position="447"/>
        <end position="469"/>
    </location>
</feature>
<keyword evidence="5 6" id="KW-0472">Membrane</keyword>
<dbReference type="InterPro" id="IPR024923">
    <property type="entry name" value="PG_synth_SpoVB"/>
</dbReference>
<feature type="transmembrane region" description="Helical" evidence="6">
    <location>
        <begin position="12"/>
        <end position="33"/>
    </location>
</feature>
<feature type="transmembrane region" description="Helical" evidence="6">
    <location>
        <begin position="324"/>
        <end position="346"/>
    </location>
</feature>
<feature type="transmembrane region" description="Helical" evidence="6">
    <location>
        <begin position="286"/>
        <end position="303"/>
    </location>
</feature>
<dbReference type="InterPro" id="IPR050833">
    <property type="entry name" value="Poly_Biosynth_Transport"/>
</dbReference>
<keyword evidence="2" id="KW-1003">Cell membrane</keyword>
<feature type="transmembrane region" description="Helical" evidence="6">
    <location>
        <begin position="53"/>
        <end position="71"/>
    </location>
</feature>
<dbReference type="InterPro" id="IPR002797">
    <property type="entry name" value="Polysacc_synth"/>
</dbReference>
<evidence type="ECO:0000313" key="7">
    <source>
        <dbReference type="EMBL" id="MFD1432649.1"/>
    </source>
</evidence>
<dbReference type="Proteomes" id="UP001597192">
    <property type="component" value="Unassembled WGS sequence"/>
</dbReference>
<comment type="subcellular location">
    <subcellularLocation>
        <location evidence="1">Cell membrane</location>
        <topology evidence="1">Multi-pass membrane protein</topology>
    </subcellularLocation>
</comment>
<reference evidence="8" key="1">
    <citation type="journal article" date="2019" name="Int. J. Syst. Evol. Microbiol.">
        <title>The Global Catalogue of Microorganisms (GCM) 10K type strain sequencing project: providing services to taxonomists for standard genome sequencing and annotation.</title>
        <authorList>
            <consortium name="The Broad Institute Genomics Platform"/>
            <consortium name="The Broad Institute Genome Sequencing Center for Infectious Disease"/>
            <person name="Wu L."/>
            <person name="Ma J."/>
        </authorList>
    </citation>
    <scope>NUCLEOTIDE SEQUENCE [LARGE SCALE GENOMIC DNA]</scope>
    <source>
        <strain evidence="8">CCM 8947</strain>
    </source>
</reference>
<organism evidence="7 8">
    <name type="scientific">Lacticaseibacillus yichunensis</name>
    <dbReference type="NCBI Taxonomy" id="2486015"/>
    <lineage>
        <taxon>Bacteria</taxon>
        <taxon>Bacillati</taxon>
        <taxon>Bacillota</taxon>
        <taxon>Bacilli</taxon>
        <taxon>Lactobacillales</taxon>
        <taxon>Lactobacillaceae</taxon>
        <taxon>Lacticaseibacillus</taxon>
    </lineage>
</organism>
<evidence type="ECO:0000256" key="1">
    <source>
        <dbReference type="ARBA" id="ARBA00004651"/>
    </source>
</evidence>
<proteinExistence type="predicted"/>
<feature type="transmembrane region" description="Helical" evidence="6">
    <location>
        <begin position="184"/>
        <end position="207"/>
    </location>
</feature>
<gene>
    <name evidence="7" type="ORF">ACFQ47_08150</name>
</gene>
<dbReference type="PANTHER" id="PTHR30250">
    <property type="entry name" value="PST FAMILY PREDICTED COLANIC ACID TRANSPORTER"/>
    <property type="match status" value="1"/>
</dbReference>
<sequence length="524" mass="56374">MPTTQKKAAHAVAQGAWILSLASLIAKILSALYRVPLQNLVGDTGFYVYQQVYPLYGIGMTFALSGYPVFISKLVAEAKDPLAKQTVAHQSLVLLTWLSWAIFFAMQVFADTIAGWMGDRELAVLIQVVGFMFLTMPLLATARGYFQGTFDMTKTAISQVFEQVVRVAVILFAAWWALRVHWTVYQMGAVAMSGAFFGGAAAILSLWRPWSRSQRGMHFAWPGWRAYGQLARRFITEGGSIALFAALLIILQLIDSFTVTKALTASGVLLPMAKVLKGVYDRGQPLVQLGLVVATALSATLMPKLTAALSQRRLAAFRQVAGQLVHLSAAISVAAAAGLVVLMPAINWLLFGDAAGTVALQFYVVSIALVGLINAYSALLQSAGRIRGTAWALVAGFAVKVVLNTPLTQRFGTTGAAAATVLALGLMLDLIYVQVPATWLPERRRGFGWKLAASVGCMVLVVHFAGLLLPLTGRLTAGLVGLGGALLGVLVFVAAATVCHLLTPREVMSLPFGRHYLRWLQRHS</sequence>
<evidence type="ECO:0000256" key="3">
    <source>
        <dbReference type="ARBA" id="ARBA00022692"/>
    </source>
</evidence>
<feature type="transmembrane region" description="Helical" evidence="6">
    <location>
        <begin position="475"/>
        <end position="502"/>
    </location>
</feature>
<feature type="transmembrane region" description="Helical" evidence="6">
    <location>
        <begin position="160"/>
        <end position="178"/>
    </location>
</feature>
<feature type="transmembrane region" description="Helical" evidence="6">
    <location>
        <begin position="358"/>
        <end position="379"/>
    </location>
</feature>
<dbReference type="CDD" id="cd13124">
    <property type="entry name" value="MATE_SpoVB_like"/>
    <property type="match status" value="1"/>
</dbReference>
<evidence type="ECO:0000256" key="4">
    <source>
        <dbReference type="ARBA" id="ARBA00022989"/>
    </source>
</evidence>
<keyword evidence="8" id="KW-1185">Reference proteome</keyword>
<dbReference type="PANTHER" id="PTHR30250:SF29">
    <property type="entry name" value="POLYSACCHARIDE BIOSYNTHESIS PROTEIN C-TERMINAL DOMAIN-CONTAINING PROTEIN"/>
    <property type="match status" value="1"/>
</dbReference>
<comment type="caution">
    <text evidence="7">The sequence shown here is derived from an EMBL/GenBank/DDBJ whole genome shotgun (WGS) entry which is preliminary data.</text>
</comment>
<feature type="transmembrane region" description="Helical" evidence="6">
    <location>
        <begin position="234"/>
        <end position="254"/>
    </location>
</feature>
<feature type="transmembrane region" description="Helical" evidence="6">
    <location>
        <begin position="122"/>
        <end position="140"/>
    </location>
</feature>
<dbReference type="Pfam" id="PF01943">
    <property type="entry name" value="Polysacc_synt"/>
    <property type="match status" value="1"/>
</dbReference>
<feature type="transmembrane region" description="Helical" evidence="6">
    <location>
        <begin position="92"/>
        <end position="110"/>
    </location>
</feature>
<evidence type="ECO:0000256" key="2">
    <source>
        <dbReference type="ARBA" id="ARBA00022475"/>
    </source>
</evidence>